<gene>
    <name evidence="3" type="ORF">KU306_06305</name>
</gene>
<dbReference type="InterPro" id="IPR050625">
    <property type="entry name" value="ParA/MinD_ATPase"/>
</dbReference>
<dbReference type="Pfam" id="PF01656">
    <property type="entry name" value="CbiA"/>
    <property type="match status" value="1"/>
</dbReference>
<feature type="compositionally biased region" description="Acidic residues" evidence="1">
    <location>
        <begin position="519"/>
        <end position="541"/>
    </location>
</feature>
<keyword evidence="4" id="KW-1185">Reference proteome</keyword>
<protein>
    <submittedName>
        <fullName evidence="3">AAA family ATPase</fullName>
    </submittedName>
</protein>
<feature type="compositionally biased region" description="Acidic residues" evidence="1">
    <location>
        <begin position="347"/>
        <end position="364"/>
    </location>
</feature>
<feature type="compositionally biased region" description="Polar residues" evidence="1">
    <location>
        <begin position="309"/>
        <end position="320"/>
    </location>
</feature>
<feature type="compositionally biased region" description="Polar residues" evidence="1">
    <location>
        <begin position="260"/>
        <end position="274"/>
    </location>
</feature>
<feature type="compositionally biased region" description="Acidic residues" evidence="1">
    <location>
        <begin position="277"/>
        <end position="289"/>
    </location>
</feature>
<feature type="compositionally biased region" description="Acidic residues" evidence="1">
    <location>
        <begin position="462"/>
        <end position="478"/>
    </location>
</feature>
<dbReference type="GeneID" id="74528493"/>
<accession>A0ABY5RGH5</accession>
<feature type="compositionally biased region" description="Low complexity" evidence="1">
    <location>
        <begin position="418"/>
        <end position="427"/>
    </location>
</feature>
<evidence type="ECO:0000313" key="3">
    <source>
        <dbReference type="EMBL" id="UVE51487.1"/>
    </source>
</evidence>
<dbReference type="RefSeq" id="WP_258303202.1">
    <property type="nucleotide sequence ID" value="NZ_CP078063.1"/>
</dbReference>
<feature type="compositionally biased region" description="Low complexity" evidence="1">
    <location>
        <begin position="651"/>
        <end position="669"/>
    </location>
</feature>
<feature type="compositionally biased region" description="Low complexity" evidence="1">
    <location>
        <begin position="557"/>
        <end position="571"/>
    </location>
</feature>
<reference evidence="3" key="1">
    <citation type="submission" date="2021-07" db="EMBL/GenBank/DDBJ databases">
        <title>Studies on halocins as antimicrobial molecules from haloarchaea.</title>
        <authorList>
            <person name="Kumar S."/>
            <person name="Khare S.K."/>
        </authorList>
    </citation>
    <scope>NUCLEOTIDE SEQUENCE</scope>
    <source>
        <strain evidence="3">NCIM 5678</strain>
    </source>
</reference>
<feature type="compositionally biased region" description="Acidic residues" evidence="1">
    <location>
        <begin position="585"/>
        <end position="594"/>
    </location>
</feature>
<proteinExistence type="predicted"/>
<dbReference type="PANTHER" id="PTHR43384:SF10">
    <property type="entry name" value="ATPASE INVOLVED IN CHROMOSOME PARTITIONING, PARA_MIND FAMILY"/>
    <property type="match status" value="1"/>
</dbReference>
<feature type="compositionally biased region" description="Acidic residues" evidence="1">
    <location>
        <begin position="676"/>
        <end position="705"/>
    </location>
</feature>
<dbReference type="PANTHER" id="PTHR43384">
    <property type="entry name" value="SEPTUM SITE-DETERMINING PROTEIN MIND HOMOLOG, CHLOROPLASTIC-RELATED"/>
    <property type="match status" value="1"/>
</dbReference>
<feature type="domain" description="CobQ/CobB/MinD/ParA nucleotide binding" evidence="2">
    <location>
        <begin position="6"/>
        <end position="208"/>
    </location>
</feature>
<organism evidence="3 4">
    <name type="scientific">Haloferax larsenii</name>
    <dbReference type="NCBI Taxonomy" id="302484"/>
    <lineage>
        <taxon>Archaea</taxon>
        <taxon>Methanobacteriati</taxon>
        <taxon>Methanobacteriota</taxon>
        <taxon>Stenosarchaea group</taxon>
        <taxon>Halobacteria</taxon>
        <taxon>Halobacteriales</taxon>
        <taxon>Haloferacaceae</taxon>
        <taxon>Haloferax</taxon>
    </lineage>
</organism>
<dbReference type="Gene3D" id="3.40.50.300">
    <property type="entry name" value="P-loop containing nucleotide triphosphate hydrolases"/>
    <property type="match status" value="1"/>
</dbReference>
<feature type="compositionally biased region" description="Polar residues" evidence="1">
    <location>
        <begin position="374"/>
        <end position="387"/>
    </location>
</feature>
<name>A0ABY5RGH5_HALLR</name>
<dbReference type="Proteomes" id="UP001058330">
    <property type="component" value="Chromosome"/>
</dbReference>
<dbReference type="SUPFAM" id="SSF52540">
    <property type="entry name" value="P-loop containing nucleoside triphosphate hydrolases"/>
    <property type="match status" value="1"/>
</dbReference>
<feature type="compositionally biased region" description="Acidic residues" evidence="1">
    <location>
        <begin position="443"/>
        <end position="455"/>
    </location>
</feature>
<feature type="region of interest" description="Disordered" evidence="1">
    <location>
        <begin position="228"/>
        <end position="736"/>
    </location>
</feature>
<dbReference type="EMBL" id="CP078063">
    <property type="protein sequence ID" value="UVE51487.1"/>
    <property type="molecule type" value="Genomic_DNA"/>
</dbReference>
<dbReference type="InterPro" id="IPR002586">
    <property type="entry name" value="CobQ/CobB/MinD/ParA_Nub-bd_dom"/>
</dbReference>
<feature type="compositionally biased region" description="Basic and acidic residues" evidence="1">
    <location>
        <begin position="495"/>
        <end position="515"/>
    </location>
</feature>
<evidence type="ECO:0000313" key="4">
    <source>
        <dbReference type="Proteomes" id="UP001058330"/>
    </source>
</evidence>
<feature type="compositionally biased region" description="Low complexity" evidence="1">
    <location>
        <begin position="622"/>
        <end position="632"/>
    </location>
</feature>
<feature type="compositionally biased region" description="Basic and acidic residues" evidence="1">
    <location>
        <begin position="245"/>
        <end position="257"/>
    </location>
</feature>
<evidence type="ECO:0000256" key="1">
    <source>
        <dbReference type="SAM" id="MobiDB-lite"/>
    </source>
</evidence>
<dbReference type="InterPro" id="IPR027417">
    <property type="entry name" value="P-loop_NTPase"/>
</dbReference>
<feature type="compositionally biased region" description="Acidic residues" evidence="1">
    <location>
        <begin position="713"/>
        <end position="722"/>
    </location>
</feature>
<sequence>MARVYAIASAKGGVGKTTTTANLGTVLAMAGHEVVVIDGDLGMPNLAGALGVDPDGATLHDVLNDDVDIKSAIYEGPAGLDVVPGSNALEAFARTDAKGLEAAVDQLDDYDVVIVDTGAGLSNDTFVPLKFADDVVLVTTTEREALGDTEKTRQLAERIGASIVGAVLTRVDESNPNAEVVASILDAGVVAVVPEDPAIRDALDSQVPVVLRTPDSISAAGYRALAEALTGEPVPVPDETGAATDDDHTTETTKQDVQESESTQVVTTDSSSAPDTELPEADPEAESEPSSDTGRTTSEPDSMDVSESEPATPSDSSSEAEPTPVASEDSVDTTESTTEDPLAPDADAGEFEAADTTDEFEAADTTDATDSNARETSGADTDDSTAVHTAEDSPTEAGESSMPTAEDSPTEAGESSMPTAEETTDATPEPDPTDAPEDPLAADVDEDPLAAESSEDPLAGDAVDEDPLAGEVVDEDPLAADATDSESLVEASKAAADEVLNKNKNKRDAEPKPASESELGTEPEPESTAEPEPAAEPEPTMEPESTTESSPERQPTEDSASTTDSSDTPEPIVEDDIIVAPVEEEHVEDEDPTDTDSQVPFAAGSDGKPAVRDDSAEPQTPPTETQDPTATPRDQPQSPEPTESRAPADRTAPPESTTPSEPTEQSGEPLVQDPSSADDDEPLVAEAESEPDDDADGTGEDEEEGVYTTTLVEEIDSLDEDGDDKKKKGFFSRFLG</sequence>
<evidence type="ECO:0000259" key="2">
    <source>
        <dbReference type="Pfam" id="PF01656"/>
    </source>
</evidence>